<dbReference type="AlphaFoldDB" id="A0AAN7ZBC6"/>
<name>A0AAN7ZBC6_9PEZI</name>
<protein>
    <submittedName>
        <fullName evidence="1">Uncharacterized protein</fullName>
    </submittedName>
</protein>
<evidence type="ECO:0000313" key="1">
    <source>
        <dbReference type="EMBL" id="KAK5637567.1"/>
    </source>
</evidence>
<proteinExistence type="predicted"/>
<accession>A0AAN7ZBC6</accession>
<comment type="caution">
    <text evidence="1">The sequence shown here is derived from an EMBL/GenBank/DDBJ whole genome shotgun (WGS) entry which is preliminary data.</text>
</comment>
<organism evidence="1 2">
    <name type="scientific">Xylaria bambusicola</name>
    <dbReference type="NCBI Taxonomy" id="326684"/>
    <lineage>
        <taxon>Eukaryota</taxon>
        <taxon>Fungi</taxon>
        <taxon>Dikarya</taxon>
        <taxon>Ascomycota</taxon>
        <taxon>Pezizomycotina</taxon>
        <taxon>Sordariomycetes</taxon>
        <taxon>Xylariomycetidae</taxon>
        <taxon>Xylariales</taxon>
        <taxon>Xylariaceae</taxon>
        <taxon>Xylaria</taxon>
    </lineage>
</organism>
<dbReference type="EMBL" id="JAWHQM010000138">
    <property type="protein sequence ID" value="KAK5637567.1"/>
    <property type="molecule type" value="Genomic_DNA"/>
</dbReference>
<sequence>MHRFFRNENRRSQNGKSDELHLLDGEWGNSISHAHSSNANLVRKVVVEGVAVQTVHEIGTDGEGVIAERLWSVARSTRFVRLEGLVNLRELGSVEVLGHAVGWDRLPVLEGAEVGLCAQRDGVVDAWDALEHIGEPESVHVIGALVGRVAKNWGLDTIDGLHENLDLCDSNILEDYHVCQSKRFGWKLELLLKNFAAD</sequence>
<gene>
    <name evidence="1" type="ORF">RRF57_013282</name>
</gene>
<evidence type="ECO:0000313" key="2">
    <source>
        <dbReference type="Proteomes" id="UP001305414"/>
    </source>
</evidence>
<keyword evidence="2" id="KW-1185">Reference proteome</keyword>
<dbReference type="Proteomes" id="UP001305414">
    <property type="component" value="Unassembled WGS sequence"/>
</dbReference>
<reference evidence="1 2" key="1">
    <citation type="submission" date="2023-10" db="EMBL/GenBank/DDBJ databases">
        <title>Draft genome sequence of Xylaria bambusicola isolate GMP-LS, the root and basal stem rot pathogen of sugarcane in Indonesia.</title>
        <authorList>
            <person name="Selvaraj P."/>
            <person name="Muralishankar V."/>
            <person name="Muruganantham S."/>
            <person name="Sp S."/>
            <person name="Haryani S."/>
            <person name="Lau K.J.X."/>
            <person name="Naqvi N.I."/>
        </authorList>
    </citation>
    <scope>NUCLEOTIDE SEQUENCE [LARGE SCALE GENOMIC DNA]</scope>
    <source>
        <strain evidence="1">GMP-LS</strain>
    </source>
</reference>